<gene>
    <name evidence="3" type="primary">LOC113992062</name>
</gene>
<feature type="compositionally biased region" description="Basic and acidic residues" evidence="1">
    <location>
        <begin position="176"/>
        <end position="191"/>
    </location>
</feature>
<feature type="compositionally biased region" description="Polar residues" evidence="1">
    <location>
        <begin position="144"/>
        <end position="153"/>
    </location>
</feature>
<dbReference type="AlphaFoldDB" id="A0A6J2HB30"/>
<dbReference type="Proteomes" id="UP000504627">
    <property type="component" value="Unplaced"/>
</dbReference>
<name>A0A6J2HB30_9PASS</name>
<evidence type="ECO:0000313" key="3">
    <source>
        <dbReference type="RefSeq" id="XP_027584800.1"/>
    </source>
</evidence>
<feature type="compositionally biased region" description="Basic and acidic residues" evidence="1">
    <location>
        <begin position="108"/>
        <end position="140"/>
    </location>
</feature>
<reference evidence="3" key="1">
    <citation type="submission" date="2025-08" db="UniProtKB">
        <authorList>
            <consortium name="RefSeq"/>
        </authorList>
    </citation>
    <scope>IDENTIFICATION</scope>
    <source>
        <tissue evidence="3">Muscle</tissue>
    </source>
</reference>
<feature type="compositionally biased region" description="Low complexity" evidence="1">
    <location>
        <begin position="212"/>
        <end position="235"/>
    </location>
</feature>
<organism evidence="2 3">
    <name type="scientific">Pipra filicauda</name>
    <name type="common">Wire-tailed manakin</name>
    <dbReference type="NCBI Taxonomy" id="649802"/>
    <lineage>
        <taxon>Eukaryota</taxon>
        <taxon>Metazoa</taxon>
        <taxon>Chordata</taxon>
        <taxon>Craniata</taxon>
        <taxon>Vertebrata</taxon>
        <taxon>Euteleostomi</taxon>
        <taxon>Archelosauria</taxon>
        <taxon>Archosauria</taxon>
        <taxon>Dinosauria</taxon>
        <taxon>Saurischia</taxon>
        <taxon>Theropoda</taxon>
        <taxon>Coelurosauria</taxon>
        <taxon>Aves</taxon>
        <taxon>Neognathae</taxon>
        <taxon>Neoaves</taxon>
        <taxon>Telluraves</taxon>
        <taxon>Australaves</taxon>
        <taxon>Passeriformes</taxon>
        <taxon>Pipridae</taxon>
        <taxon>Pipra</taxon>
    </lineage>
</organism>
<dbReference type="Gene3D" id="1.10.150.490">
    <property type="entry name" value="Retroviral GAG p10 protein"/>
    <property type="match status" value="1"/>
</dbReference>
<accession>A0A6J2HB30</accession>
<proteinExistence type="predicted"/>
<feature type="compositionally biased region" description="Basic residues" evidence="1">
    <location>
        <begin position="166"/>
        <end position="175"/>
    </location>
</feature>
<feature type="region of interest" description="Disordered" evidence="1">
    <location>
        <begin position="97"/>
        <end position="266"/>
    </location>
</feature>
<sequence>MGLTLSTSQKYVYRRLKDFVIEHGHPLDKKSAKALARWLDRHGHQVNDNTTFDKWQAIGFQLWRENGQGDRLAKEALIAWRLVLMVLQHQMMNKNDSSNIQEAVSSKSTEENKSYTDKDMDKDIKHTDTDTLHSDKDTGRGKRNTSSNTQNGGRDTDSESQDGGRGRRRGSRRSRNGVEEAGPRDARERSKREKRRRALVVPPTAPSPPPYTRTRSPSLDTPSSTPSSATPDSSPEPSPSRKSRGAGRDGTGLPAAGPLPTSTVSLSLRAVHLGYEKG</sequence>
<evidence type="ECO:0000313" key="2">
    <source>
        <dbReference type="Proteomes" id="UP000504627"/>
    </source>
</evidence>
<feature type="compositionally biased region" description="Basic and acidic residues" evidence="1">
    <location>
        <begin position="154"/>
        <end position="165"/>
    </location>
</feature>
<dbReference type="InterPro" id="IPR038124">
    <property type="entry name" value="B_retro_matrix_sf"/>
</dbReference>
<evidence type="ECO:0000256" key="1">
    <source>
        <dbReference type="SAM" id="MobiDB-lite"/>
    </source>
</evidence>
<feature type="compositionally biased region" description="Polar residues" evidence="1">
    <location>
        <begin position="97"/>
        <end position="107"/>
    </location>
</feature>
<keyword evidence="2" id="KW-1185">Reference proteome</keyword>
<dbReference type="InParanoid" id="A0A6J2HB30"/>
<dbReference type="RefSeq" id="XP_027584800.1">
    <property type="nucleotide sequence ID" value="XM_027728999.2"/>
</dbReference>
<dbReference type="GeneID" id="113992062"/>
<protein>
    <submittedName>
        <fullName evidence="3">Serine/arginine repetitive matrix protein 1-like</fullName>
    </submittedName>
</protein>